<protein>
    <submittedName>
        <fullName evidence="1">Uncharacterized protein</fullName>
    </submittedName>
</protein>
<organism evidence="1 2">
    <name type="scientific">Lentinula aff. lateritia</name>
    <dbReference type="NCBI Taxonomy" id="2804960"/>
    <lineage>
        <taxon>Eukaryota</taxon>
        <taxon>Fungi</taxon>
        <taxon>Dikarya</taxon>
        <taxon>Basidiomycota</taxon>
        <taxon>Agaricomycotina</taxon>
        <taxon>Agaricomycetes</taxon>
        <taxon>Agaricomycetidae</taxon>
        <taxon>Agaricales</taxon>
        <taxon>Marasmiineae</taxon>
        <taxon>Omphalotaceae</taxon>
        <taxon>Lentinula</taxon>
    </lineage>
</organism>
<name>A0ACC1U6Z1_9AGAR</name>
<dbReference type="EMBL" id="MU795010">
    <property type="protein sequence ID" value="KAJ3812859.1"/>
    <property type="molecule type" value="Genomic_DNA"/>
</dbReference>
<dbReference type="Proteomes" id="UP001163835">
    <property type="component" value="Unassembled WGS sequence"/>
</dbReference>
<comment type="caution">
    <text evidence="1">The sequence shown here is derived from an EMBL/GenBank/DDBJ whole genome shotgun (WGS) entry which is preliminary data.</text>
</comment>
<evidence type="ECO:0000313" key="1">
    <source>
        <dbReference type="EMBL" id="KAJ3812859.1"/>
    </source>
</evidence>
<reference evidence="1" key="1">
    <citation type="submission" date="2022-09" db="EMBL/GenBank/DDBJ databases">
        <title>A Global Phylogenomic Analysis of the Shiitake Genus Lentinula.</title>
        <authorList>
            <consortium name="DOE Joint Genome Institute"/>
            <person name="Sierra-Patev S."/>
            <person name="Min B."/>
            <person name="Naranjo-Ortiz M."/>
            <person name="Looney B."/>
            <person name="Konkel Z."/>
            <person name="Slot J.C."/>
            <person name="Sakamoto Y."/>
            <person name="Steenwyk J.L."/>
            <person name="Rokas A."/>
            <person name="Carro J."/>
            <person name="Camarero S."/>
            <person name="Ferreira P."/>
            <person name="Molpeceres G."/>
            <person name="Ruiz-Duenas F.J."/>
            <person name="Serrano A."/>
            <person name="Henrissat B."/>
            <person name="Drula E."/>
            <person name="Hughes K.W."/>
            <person name="Mata J.L."/>
            <person name="Ishikawa N.K."/>
            <person name="Vargas-Isla R."/>
            <person name="Ushijima S."/>
            <person name="Smith C.A."/>
            <person name="Ahrendt S."/>
            <person name="Andreopoulos W."/>
            <person name="He G."/>
            <person name="Labutti K."/>
            <person name="Lipzen A."/>
            <person name="Ng V."/>
            <person name="Riley R."/>
            <person name="Sandor L."/>
            <person name="Barry K."/>
            <person name="Martinez A.T."/>
            <person name="Xiao Y."/>
            <person name="Gibbons J.G."/>
            <person name="Terashima K."/>
            <person name="Grigoriev I.V."/>
            <person name="Hibbett D.S."/>
        </authorList>
    </citation>
    <scope>NUCLEOTIDE SEQUENCE</scope>
    <source>
        <strain evidence="1">TMI1499</strain>
    </source>
</reference>
<keyword evidence="2" id="KW-1185">Reference proteome</keyword>
<evidence type="ECO:0000313" key="2">
    <source>
        <dbReference type="Proteomes" id="UP001163835"/>
    </source>
</evidence>
<sequence>MPPAPFTPSMQDSVPLFLQETLVHTDLEPLVYKEWSGVVATDNLKNATNSTMPRIALGDALPKSLLRWVELVAPELLVPRVLAVDDMGALTVTTFVPGLNAMHAYLCLDVLATEHSVLSYAQLTVRMFRIPAPQCFGTSQDLNGPTLLQVLGSHIRFSLEHWFDVSESTDLQSAFAFLHHKSDSASHSLLSLRLARLHEGLQSLIAEVFSTNYILRNVMIKRVSSKMLSLEHETSWNVTCKDEEFKIRVFMIKRQKKKSSVRVLPVTSTFAITRVKYFIRGVRSQKALEKWSKWRHLW</sequence>
<accession>A0ACC1U6Z1</accession>
<gene>
    <name evidence="1" type="ORF">F5876DRAFT_63644</name>
</gene>
<proteinExistence type="predicted"/>